<dbReference type="EMBL" id="LN679316">
    <property type="protein sequence ID" value="CEL56340.1"/>
    <property type="molecule type" value="Genomic_DNA"/>
</dbReference>
<dbReference type="Gene3D" id="1.10.510.10">
    <property type="entry name" value="Transferase(Phosphotransferase) domain 1"/>
    <property type="match status" value="1"/>
</dbReference>
<keyword evidence="2" id="KW-0418">Kinase</keyword>
<dbReference type="Proteomes" id="UP000059188">
    <property type="component" value="Unassembled WGS sequence"/>
</dbReference>
<keyword evidence="3" id="KW-1185">Reference proteome</keyword>
<dbReference type="PROSITE" id="PS50011">
    <property type="entry name" value="PROTEIN_KINASE_DOM"/>
    <property type="match status" value="1"/>
</dbReference>
<sequence>MSHTKDKIYALVQDIAHEARALRSCDHSNIQSLIGVAPFEDSLALISPWMQQGDLSKLIYQPDSGLSSKDRYTLSIQIADSVSYLHNLNILHVDIKSSNVLLSSDLKPKLADFGSAMMNEVSTEHRNIVASLHWAPPEFAMRRQPSPGWDVHSLGMTIFEIFAGCMPYDGIQRNTVQAHIILRKLPGRPQNRLPVGDRQCDRLWELLLKCWAQDPLCRPTASEVRDELKLISEISC</sequence>
<keyword evidence="2" id="KW-0808">Transferase</keyword>
<dbReference type="InterPro" id="IPR008271">
    <property type="entry name" value="Ser/Thr_kinase_AS"/>
</dbReference>
<dbReference type="InterPro" id="IPR001245">
    <property type="entry name" value="Ser-Thr/Tyr_kinase_cat_dom"/>
</dbReference>
<gene>
    <name evidence="2" type="ORF">RSOLAG1IB_11911</name>
</gene>
<dbReference type="PANTHER" id="PTHR44329">
    <property type="entry name" value="SERINE/THREONINE-PROTEIN KINASE TNNI3K-RELATED"/>
    <property type="match status" value="1"/>
</dbReference>
<proteinExistence type="predicted"/>
<dbReference type="Pfam" id="PF07714">
    <property type="entry name" value="PK_Tyr_Ser-Thr"/>
    <property type="match status" value="1"/>
</dbReference>
<accession>A0A0B7FFD6</accession>
<evidence type="ECO:0000313" key="2">
    <source>
        <dbReference type="EMBL" id="CEL56340.1"/>
    </source>
</evidence>
<dbReference type="PROSITE" id="PS00108">
    <property type="entry name" value="PROTEIN_KINASE_ST"/>
    <property type="match status" value="1"/>
</dbReference>
<dbReference type="InterPro" id="IPR000719">
    <property type="entry name" value="Prot_kinase_dom"/>
</dbReference>
<dbReference type="SMART" id="SM00220">
    <property type="entry name" value="S_TKc"/>
    <property type="match status" value="1"/>
</dbReference>
<dbReference type="GO" id="GO:0004674">
    <property type="term" value="F:protein serine/threonine kinase activity"/>
    <property type="evidence" value="ECO:0007669"/>
    <property type="project" value="TreeGrafter"/>
</dbReference>
<dbReference type="PIRSF" id="PIRSF000654">
    <property type="entry name" value="Integrin-linked_kinase"/>
    <property type="match status" value="1"/>
</dbReference>
<dbReference type="AlphaFoldDB" id="A0A0B7FFD6"/>
<organism evidence="2 3">
    <name type="scientific">Thanatephorus cucumeris (strain AG1-IB / isolate 7/3/14)</name>
    <name type="common">Lettuce bottom rot fungus</name>
    <name type="synonym">Rhizoctonia solani</name>
    <dbReference type="NCBI Taxonomy" id="1108050"/>
    <lineage>
        <taxon>Eukaryota</taxon>
        <taxon>Fungi</taxon>
        <taxon>Dikarya</taxon>
        <taxon>Basidiomycota</taxon>
        <taxon>Agaricomycotina</taxon>
        <taxon>Agaricomycetes</taxon>
        <taxon>Cantharellales</taxon>
        <taxon>Ceratobasidiaceae</taxon>
        <taxon>Rhizoctonia</taxon>
        <taxon>Rhizoctonia solani AG-1</taxon>
    </lineage>
</organism>
<evidence type="ECO:0000313" key="3">
    <source>
        <dbReference type="Proteomes" id="UP000059188"/>
    </source>
</evidence>
<dbReference type="STRING" id="1108050.A0A0B7FFD6"/>
<dbReference type="GO" id="GO:0005524">
    <property type="term" value="F:ATP binding"/>
    <property type="evidence" value="ECO:0007669"/>
    <property type="project" value="InterPro"/>
</dbReference>
<dbReference type="SUPFAM" id="SSF56112">
    <property type="entry name" value="Protein kinase-like (PK-like)"/>
    <property type="match status" value="1"/>
</dbReference>
<name>A0A0B7FFD6_THACB</name>
<dbReference type="InterPro" id="IPR051681">
    <property type="entry name" value="Ser/Thr_Kinases-Pseudokinases"/>
</dbReference>
<evidence type="ECO:0000259" key="1">
    <source>
        <dbReference type="PROSITE" id="PS50011"/>
    </source>
</evidence>
<dbReference type="OrthoDB" id="346907at2759"/>
<feature type="domain" description="Protein kinase" evidence="1">
    <location>
        <begin position="1"/>
        <end position="230"/>
    </location>
</feature>
<dbReference type="InterPro" id="IPR011009">
    <property type="entry name" value="Kinase-like_dom_sf"/>
</dbReference>
<reference evidence="2 3" key="1">
    <citation type="submission" date="2014-11" db="EMBL/GenBank/DDBJ databases">
        <authorList>
            <person name="Wibberg Daniel"/>
        </authorList>
    </citation>
    <scope>NUCLEOTIDE SEQUENCE [LARGE SCALE GENOMIC DNA]</scope>
    <source>
        <strain evidence="2">Rhizoctonia solani AG1-IB 7/3/14</strain>
    </source>
</reference>
<protein>
    <submittedName>
        <fullName evidence="2">Putative serine/threonine-protein kinase DDB_G0267514</fullName>
    </submittedName>
</protein>